<dbReference type="PATRIC" id="fig|1486262.3.peg.3963"/>
<dbReference type="EMBL" id="CP010803">
    <property type="protein sequence ID" value="AJY47302.1"/>
    <property type="molecule type" value="Genomic_DNA"/>
</dbReference>
<proteinExistence type="inferred from homology"/>
<dbReference type="PANTHER" id="PTHR43095">
    <property type="entry name" value="SUGAR KINASE"/>
    <property type="match status" value="1"/>
</dbReference>
<gene>
    <name evidence="6" type="ORF">TM49_19150</name>
</gene>
<dbReference type="InterPro" id="IPR018485">
    <property type="entry name" value="FGGY_C"/>
</dbReference>
<dbReference type="CDD" id="cd07802">
    <property type="entry name" value="ASKHA_NBD_FGGY_EcLyxK-like"/>
    <property type="match status" value="1"/>
</dbReference>
<feature type="domain" description="Carbohydrate kinase FGGY C-terminal" evidence="5">
    <location>
        <begin position="262"/>
        <end position="449"/>
    </location>
</feature>
<sequence>MTDYFIGIDAGSSVLKCAVFDRAGRQLSESVERTPIGRPRPGFSELDPARSWEAAKKVIAEAVRQSGVDPAKIVGMGLSAAMVGAWIVDAAGQALRPGIIWEDSRSQSIIDEMLAEDPGMMSRIFDSSGSVMQQGCTLPVLAWLARHEADVLQHASHVFGYKDFLRMKLTGLAATDRVEASVIPGDARARTRSDAMISLFGLDPWRHLLPEVRDSDTVHGGLLAEVAAELGLPEGLPVAIGAGDVAATVIGAGGLVPGSITAVLGTTGMVGRCLDEPLFEPRDMGLLFTLPGDCWYRSMVNVAGTLNLDWAIDSLAPDLRARPDCYAFINEMVGAVEKGADGVTYLPYLSESGIIAPVVDANARAGFSGLAPRHGRPALFRAVFEGVAFAFADLFEVLGAPEGQIVLTGGGAQSPLWCQMIADVTERDLFVPDGTQFGARGAALLAATATGKFSDIREASAAMKGEGRHYRPDPTSTAAYAPALRRYRDTRDAALRQSA</sequence>
<dbReference type="InterPro" id="IPR050406">
    <property type="entry name" value="FGGY_Carb_Kinase"/>
</dbReference>
<dbReference type="InterPro" id="IPR018484">
    <property type="entry name" value="FGGY_N"/>
</dbReference>
<dbReference type="GO" id="GO:0005975">
    <property type="term" value="P:carbohydrate metabolic process"/>
    <property type="evidence" value="ECO:0007669"/>
    <property type="project" value="InterPro"/>
</dbReference>
<dbReference type="PANTHER" id="PTHR43095:SF5">
    <property type="entry name" value="XYLULOSE KINASE"/>
    <property type="match status" value="1"/>
</dbReference>
<evidence type="ECO:0000259" key="4">
    <source>
        <dbReference type="Pfam" id="PF00370"/>
    </source>
</evidence>
<comment type="similarity">
    <text evidence="1">Belongs to the FGGY kinase family.</text>
</comment>
<dbReference type="Pfam" id="PF00370">
    <property type="entry name" value="FGGY_N"/>
    <property type="match status" value="1"/>
</dbReference>
<evidence type="ECO:0008006" key="8">
    <source>
        <dbReference type="Google" id="ProtNLM"/>
    </source>
</evidence>
<dbReference type="STRING" id="1486262.TM49_19150"/>
<evidence type="ECO:0000313" key="7">
    <source>
        <dbReference type="Proteomes" id="UP000032611"/>
    </source>
</evidence>
<dbReference type="InterPro" id="IPR043129">
    <property type="entry name" value="ATPase_NBD"/>
</dbReference>
<dbReference type="Pfam" id="PF02782">
    <property type="entry name" value="FGGY_C"/>
    <property type="match status" value="1"/>
</dbReference>
<dbReference type="Gene3D" id="3.30.420.40">
    <property type="match status" value="2"/>
</dbReference>
<accession>A0A0D5LU53</accession>
<dbReference type="Proteomes" id="UP000032611">
    <property type="component" value="Chromosome"/>
</dbReference>
<name>A0A0D5LU53_MAREN</name>
<dbReference type="RefSeq" id="WP_045683590.1">
    <property type="nucleotide sequence ID" value="NZ_CP010803.1"/>
</dbReference>
<evidence type="ECO:0000256" key="3">
    <source>
        <dbReference type="ARBA" id="ARBA00022777"/>
    </source>
</evidence>
<keyword evidence="3" id="KW-0418">Kinase</keyword>
<evidence type="ECO:0000256" key="2">
    <source>
        <dbReference type="ARBA" id="ARBA00022679"/>
    </source>
</evidence>
<dbReference type="HOGENOM" id="CLU_009281_3_0_5"/>
<keyword evidence="7" id="KW-1185">Reference proteome</keyword>
<dbReference type="OrthoDB" id="9805576at2"/>
<dbReference type="GO" id="GO:0016301">
    <property type="term" value="F:kinase activity"/>
    <property type="evidence" value="ECO:0007669"/>
    <property type="project" value="UniProtKB-KW"/>
</dbReference>
<reference evidence="6 7" key="1">
    <citation type="journal article" date="2015" name="Genome Announc.">
        <title>Complete genome sequence of Martelella endophytica YC6887, which has antifungal activity associated with a halophyte.</title>
        <authorList>
            <person name="Khan A."/>
            <person name="Khan H."/>
            <person name="Chung E.J."/>
            <person name="Hossain M.T."/>
            <person name="Chung Y.R."/>
        </authorList>
    </citation>
    <scope>NUCLEOTIDE SEQUENCE [LARGE SCALE GENOMIC DNA]</scope>
    <source>
        <strain evidence="6">YC6887</strain>
    </source>
</reference>
<evidence type="ECO:0000259" key="5">
    <source>
        <dbReference type="Pfam" id="PF02782"/>
    </source>
</evidence>
<evidence type="ECO:0000256" key="1">
    <source>
        <dbReference type="ARBA" id="ARBA00009156"/>
    </source>
</evidence>
<dbReference type="PIRSF" id="PIRSF000538">
    <property type="entry name" value="GlpK"/>
    <property type="match status" value="1"/>
</dbReference>
<dbReference type="SUPFAM" id="SSF53067">
    <property type="entry name" value="Actin-like ATPase domain"/>
    <property type="match status" value="2"/>
</dbReference>
<dbReference type="AlphaFoldDB" id="A0A0D5LU53"/>
<dbReference type="InterPro" id="IPR000577">
    <property type="entry name" value="Carb_kinase_FGGY"/>
</dbReference>
<evidence type="ECO:0000313" key="6">
    <source>
        <dbReference type="EMBL" id="AJY47302.1"/>
    </source>
</evidence>
<organism evidence="6 7">
    <name type="scientific">Martelella endophytica</name>
    <dbReference type="NCBI Taxonomy" id="1486262"/>
    <lineage>
        <taxon>Bacteria</taxon>
        <taxon>Pseudomonadati</taxon>
        <taxon>Pseudomonadota</taxon>
        <taxon>Alphaproteobacteria</taxon>
        <taxon>Hyphomicrobiales</taxon>
        <taxon>Aurantimonadaceae</taxon>
        <taxon>Martelella</taxon>
    </lineage>
</organism>
<feature type="domain" description="Carbohydrate kinase FGGY N-terminal" evidence="4">
    <location>
        <begin position="4"/>
        <end position="251"/>
    </location>
</feature>
<keyword evidence="2" id="KW-0808">Transferase</keyword>
<protein>
    <recommendedName>
        <fullName evidence="8">Xylulose kinase</fullName>
    </recommendedName>
</protein>
<dbReference type="KEGG" id="mey:TM49_19150"/>